<proteinExistence type="predicted"/>
<evidence type="ECO:0000256" key="4">
    <source>
        <dbReference type="ARBA" id="ARBA00022989"/>
    </source>
</evidence>
<reference evidence="10" key="1">
    <citation type="submission" date="2022-11" db="EMBL/GenBank/DDBJ databases">
        <authorList>
            <person name="Kikuchi T."/>
        </authorList>
    </citation>
    <scope>NUCLEOTIDE SEQUENCE</scope>
    <source>
        <strain evidence="10">PS1010</strain>
    </source>
</reference>
<dbReference type="OrthoDB" id="118234at2759"/>
<gene>
    <name evidence="10" type="ORF">CAMP_LOCUS7649</name>
</gene>
<dbReference type="SMART" id="SM00540">
    <property type="entry name" value="LEM"/>
    <property type="match status" value="1"/>
</dbReference>
<organism evidence="10 11">
    <name type="scientific">Caenorhabditis angaria</name>
    <dbReference type="NCBI Taxonomy" id="860376"/>
    <lineage>
        <taxon>Eukaryota</taxon>
        <taxon>Metazoa</taxon>
        <taxon>Ecdysozoa</taxon>
        <taxon>Nematoda</taxon>
        <taxon>Chromadorea</taxon>
        <taxon>Rhabditida</taxon>
        <taxon>Rhabditina</taxon>
        <taxon>Rhabditomorpha</taxon>
        <taxon>Rhabditoidea</taxon>
        <taxon>Rhabditidae</taxon>
        <taxon>Peloderinae</taxon>
        <taxon>Caenorhabditis</taxon>
    </lineage>
</organism>
<dbReference type="Gene3D" id="1.10.720.40">
    <property type="match status" value="1"/>
</dbReference>
<evidence type="ECO:0000256" key="1">
    <source>
        <dbReference type="ARBA" id="ARBA00004473"/>
    </source>
</evidence>
<dbReference type="PROSITE" id="PS50954">
    <property type="entry name" value="LEM"/>
    <property type="match status" value="1"/>
</dbReference>
<comment type="caution">
    <text evidence="10">The sequence shown here is derived from an EMBL/GenBank/DDBJ whole genome shotgun (WGS) entry which is preliminary data.</text>
</comment>
<keyword evidence="11" id="KW-1185">Reference proteome</keyword>
<dbReference type="Pfam" id="PF03020">
    <property type="entry name" value="LEM"/>
    <property type="match status" value="1"/>
</dbReference>
<dbReference type="GO" id="GO:0031490">
    <property type="term" value="F:chromatin DNA binding"/>
    <property type="evidence" value="ECO:0007669"/>
    <property type="project" value="TreeGrafter"/>
</dbReference>
<keyword evidence="3 8" id="KW-0812">Transmembrane</keyword>
<keyword evidence="4 8" id="KW-1133">Transmembrane helix</keyword>
<dbReference type="GO" id="GO:0006998">
    <property type="term" value="P:nuclear envelope organization"/>
    <property type="evidence" value="ECO:0007669"/>
    <property type="project" value="TreeGrafter"/>
</dbReference>
<dbReference type="Gene3D" id="1.10.10.1180">
    <property type="entry name" value="MAN1, winged-helix domain"/>
    <property type="match status" value="1"/>
</dbReference>
<dbReference type="FunFam" id="1.10.720.40:FF:000001">
    <property type="entry name" value="LEM domain containing 2, isoform CRA_a"/>
    <property type="match status" value="1"/>
</dbReference>
<evidence type="ECO:0000256" key="8">
    <source>
        <dbReference type="SAM" id="Phobius"/>
    </source>
</evidence>
<evidence type="ECO:0000256" key="3">
    <source>
        <dbReference type="ARBA" id="ARBA00022692"/>
    </source>
</evidence>
<feature type="compositionally biased region" description="Polar residues" evidence="7">
    <location>
        <begin position="192"/>
        <end position="203"/>
    </location>
</feature>
<dbReference type="Proteomes" id="UP001152747">
    <property type="component" value="Unassembled WGS sequence"/>
</dbReference>
<name>A0A9P1MZ50_9PELO</name>
<evidence type="ECO:0000259" key="9">
    <source>
        <dbReference type="PROSITE" id="PS50954"/>
    </source>
</evidence>
<keyword evidence="2" id="KW-0597">Phosphoprotein</keyword>
<feature type="compositionally biased region" description="Acidic residues" evidence="7">
    <location>
        <begin position="225"/>
        <end position="236"/>
    </location>
</feature>
<dbReference type="PANTHER" id="PTHR13428">
    <property type="entry name" value="INNER NUCLEAR MEMBRANE PROTEIN MAN1 LEM DOMAIN CONTAINING PROTEIN"/>
    <property type="match status" value="1"/>
</dbReference>
<dbReference type="InterPro" id="IPR041885">
    <property type="entry name" value="MAN1_winged_helix_dom"/>
</dbReference>
<dbReference type="GO" id="GO:0005637">
    <property type="term" value="C:nuclear inner membrane"/>
    <property type="evidence" value="ECO:0007669"/>
    <property type="project" value="UniProtKB-SubCell"/>
</dbReference>
<dbReference type="InterPro" id="IPR011015">
    <property type="entry name" value="LEM/LEM-like_dom_sf"/>
</dbReference>
<feature type="transmembrane region" description="Helical" evidence="8">
    <location>
        <begin position="356"/>
        <end position="380"/>
    </location>
</feature>
<evidence type="ECO:0000313" key="11">
    <source>
        <dbReference type="Proteomes" id="UP001152747"/>
    </source>
</evidence>
<dbReference type="GO" id="GO:0030514">
    <property type="term" value="P:negative regulation of BMP signaling pathway"/>
    <property type="evidence" value="ECO:0007669"/>
    <property type="project" value="TreeGrafter"/>
</dbReference>
<dbReference type="EMBL" id="CANHGI010000003">
    <property type="protein sequence ID" value="CAI5445012.1"/>
    <property type="molecule type" value="Genomic_DNA"/>
</dbReference>
<evidence type="ECO:0000256" key="7">
    <source>
        <dbReference type="SAM" id="MobiDB-lite"/>
    </source>
</evidence>
<keyword evidence="5 8" id="KW-0472">Membrane</keyword>
<dbReference type="PANTHER" id="PTHR13428:SF12">
    <property type="entry name" value="INNER NUCLEAR MEMBRANE PROTEIN MAN1"/>
    <property type="match status" value="1"/>
</dbReference>
<feature type="compositionally biased region" description="Low complexity" evidence="7">
    <location>
        <begin position="48"/>
        <end position="69"/>
    </location>
</feature>
<evidence type="ECO:0000256" key="5">
    <source>
        <dbReference type="ARBA" id="ARBA00023136"/>
    </source>
</evidence>
<evidence type="ECO:0000256" key="2">
    <source>
        <dbReference type="ARBA" id="ARBA00022553"/>
    </source>
</evidence>
<dbReference type="InterPro" id="IPR052277">
    <property type="entry name" value="INM_ESCRT-Associated"/>
</dbReference>
<dbReference type="AlphaFoldDB" id="A0A9P1MZ50"/>
<accession>A0A9P1MZ50</accession>
<comment type="subcellular location">
    <subcellularLocation>
        <location evidence="1">Nucleus inner membrane</location>
        <topology evidence="1">Multi-pass membrane protein</topology>
    </subcellularLocation>
</comment>
<evidence type="ECO:0000313" key="10">
    <source>
        <dbReference type="EMBL" id="CAI5445012.1"/>
    </source>
</evidence>
<feature type="transmembrane region" description="Helical" evidence="8">
    <location>
        <begin position="312"/>
        <end position="330"/>
    </location>
</feature>
<protein>
    <recommendedName>
        <fullName evidence="9">LEM domain-containing protein</fullName>
    </recommendedName>
</protein>
<evidence type="ECO:0000256" key="6">
    <source>
        <dbReference type="ARBA" id="ARBA00023242"/>
    </source>
</evidence>
<keyword evidence="6" id="KW-0539">Nucleus</keyword>
<feature type="domain" description="LEM" evidence="9">
    <location>
        <begin position="2"/>
        <end position="46"/>
    </location>
</feature>
<feature type="region of interest" description="Disordered" evidence="7">
    <location>
        <begin position="44"/>
        <end position="112"/>
    </location>
</feature>
<dbReference type="SUPFAM" id="SSF63451">
    <property type="entry name" value="LEM domain"/>
    <property type="match status" value="1"/>
</dbReference>
<dbReference type="InterPro" id="IPR003887">
    <property type="entry name" value="LEM_dom"/>
</dbReference>
<dbReference type="InterPro" id="IPR018996">
    <property type="entry name" value="Man1/Src1-like_C"/>
</dbReference>
<dbReference type="Pfam" id="PF09402">
    <property type="entry name" value="MSC"/>
    <property type="match status" value="1"/>
</dbReference>
<sequence length="482" mass="52936">MAIDVSALSDAELRSELISRGMKIGPVTGTTRALFEKKLKGLLENKTKATPAKSTPAKPTPTKTAVVKPNTSVTKKSPSPARSAKNVTTTSSTRRSIVQTANKSQIEEEESDDDIEEFIPVVTKTTLKSPGRPKLNDSISSVKSSTVKTPNYTKRISSFDEAIHVPNLITSFEPDYSITDRPGLTPPRASKAPSSTLRQSSIRTTTTTTPRLFKSNFNDLGATTGEEDNEDDDDGLESSRVVYSSKNSNSGGRGLVGRAWDKVLGYDFKASPSVGKSYDFRAGNTRTRVVRDKRTGKLVVEQTSVFGEALNLALYVLVILFVVLSIGYFISSTDKSTVTGTVSLLTKSIRDSINFVYRYAIVPVVTILAIAVIGAGSYYGHKKYKETVDREEAATFDLIEKIIELIREAAVEGEAYVSQPHIRDVIFPPAKRRGAELSRWERAVAFIDANESRVATEIRVLPSGNECAIWRWIGHTQNKRNW</sequence>
<dbReference type="CDD" id="cd12940">
    <property type="entry name" value="LEM_LAP2_LEMD1"/>
    <property type="match status" value="1"/>
</dbReference>
<feature type="region of interest" description="Disordered" evidence="7">
    <location>
        <begin position="174"/>
        <end position="237"/>
    </location>
</feature>